<dbReference type="Pfam" id="PF13563">
    <property type="entry name" value="2_5_RNA_ligase2"/>
    <property type="match status" value="1"/>
</dbReference>
<dbReference type="InterPro" id="IPR036691">
    <property type="entry name" value="Endo/exonu/phosph_ase_sf"/>
</dbReference>
<dbReference type="GO" id="GO:0003723">
    <property type="term" value="F:RNA binding"/>
    <property type="evidence" value="ECO:0007669"/>
    <property type="project" value="InterPro"/>
</dbReference>
<dbReference type="InterPro" id="IPR011068">
    <property type="entry name" value="NuclTrfase_I-like_C"/>
</dbReference>
<evidence type="ECO:0000256" key="6">
    <source>
        <dbReference type="ARBA" id="ARBA00022741"/>
    </source>
</evidence>
<dbReference type="EMBL" id="CAJNYD010003210">
    <property type="protein sequence ID" value="CAF3484428.1"/>
    <property type="molecule type" value="Genomic_DNA"/>
</dbReference>
<evidence type="ECO:0000256" key="9">
    <source>
        <dbReference type="ARBA" id="ARBA00048830"/>
    </source>
</evidence>
<comment type="catalytic activity">
    <reaction evidence="9">
        <text>RNA(n) + ATP = RNA(n)-3'-adenine ribonucleotide + diphosphate</text>
        <dbReference type="Rhea" id="RHEA:11332"/>
        <dbReference type="Rhea" id="RHEA-COMP:14527"/>
        <dbReference type="Rhea" id="RHEA-COMP:17347"/>
        <dbReference type="ChEBI" id="CHEBI:30616"/>
        <dbReference type="ChEBI" id="CHEBI:33019"/>
        <dbReference type="ChEBI" id="CHEBI:140395"/>
        <dbReference type="ChEBI" id="CHEBI:173115"/>
        <dbReference type="EC" id="2.7.7.19"/>
    </reaction>
</comment>
<dbReference type="SUPFAM" id="SSF55003">
    <property type="entry name" value="PAP/Archaeal CCA-adding enzyme, C-terminal domain"/>
    <property type="match status" value="1"/>
</dbReference>
<dbReference type="PANTHER" id="PTHR10682:SF10">
    <property type="entry name" value="POLYNUCLEOTIDE ADENYLYLTRANSFERASE"/>
    <property type="match status" value="1"/>
</dbReference>
<evidence type="ECO:0000256" key="5">
    <source>
        <dbReference type="ARBA" id="ARBA00022679"/>
    </source>
</evidence>
<dbReference type="AlphaFoldDB" id="A0A820SKG8"/>
<dbReference type="GO" id="GO:0005634">
    <property type="term" value="C:nucleus"/>
    <property type="evidence" value="ECO:0007669"/>
    <property type="project" value="UniProtKB-SubCell"/>
</dbReference>
<dbReference type="GO" id="GO:0031123">
    <property type="term" value="P:RNA 3'-end processing"/>
    <property type="evidence" value="ECO:0007669"/>
    <property type="project" value="InterPro"/>
</dbReference>
<sequence length="1270" mass="148225">MADSNSTTTFIDQLNSLRSILRSDDHLHIQPSGDYEQVRIKLDHDIQLGFFFDSLDSLNKSLTVNNVTDLRMNKSSNKCPLSNAEWTTIRKYFDELIRKSNKSTSVESIIQSIQDHLLKLTITSQKSKQTDKTLDDVTPAEDMSSTGNKFRGTISIFNRILHDKTIDRSQVMLGYEDRFTGIHEMPFNEFKRVENHETGVPMHRVRYFKINGNIVWDRTKKIDLLTGSDQPNGAPIENNPSSNLAQGLYRFDPSLQQWVECPHISLASDDTKIPSTKETCLPERCHFLSWNILSDNYQTESIHTCQRHHTLLYTLKTLLPDVICLQDVTVSFLNLLLNELWLQENNYYIVIMKSVINSEQNKSCGQMILTKNFRPRSLTMCPLHVSGDAETTKEIIMARFGLSPKITIDLANLHLFSDHCDNVEEKRCQTLENIFNKMKTNNYMLIGDFNFGDYNLKEQDILEKYQDEVHDLWKDIYHIDQNPGYTFDPSSNLCARITSTSQIKLRSDRYLMRTLDTLSYSIEHLAIIGTETIPINPFDDDDFQRIHQSDHYALQLVMNFRTRSISHRSAVAILPTLNTWPLIDPYRQQYDPSFDRWPPHINLLWPFFDLTDCEEDQENILLQLRLLLCQYESFSAGIDQIDSFIENKTIYMKLNQQSENQVKQLQAQLIKLFPQLSGNHKNRYNPSMTIGYFDTDEKFKQAKSSLILNESFQFPVHYIYILQRSLDNDTEPFHIAYQLPLVLNESFQFPVHYIYILQRSLDNDTEPFHIAYQLPLGSVLPPINSKQLHSVDEKLQQFFQTMNLYESEQSYQRKQEKFEKLSSCFEQIFNNDTLHCFTHSFLPYGSFRIGINGQDVDTVFILNEIKCDNNQATSFDEALRELKHDPTGLNDHIVDLLETQINGTMKNEILHYRKIQALFPIISIVFHDQTKVEIFVQIKIIKEQSNVQTCQDDFDGEESIHGVHDIERLLIYVYSPPIFQHFLTFIRAWAQQVGLYGQVYGYLSGYSWAILCAYICHKFLAPIKSLSSIEQFSIEEFFSLVQQFFSTFAHFNWLGDTVRLYPKTYKQKSLSDKLLAYHRGSMRIISPSAPFNNTGRSTSNSTRDLISEGFERVLELIDTINTITLDDKSNALRQILELTNHFPNEKMKSILQLTLSSDSTDELHAWTGWMQSRLAHFLNDCEEECHLSIQTQSSIEYRSKNTEAFYSIGFQVDPQSLNQHRYFSYWLKQFLDQFNLFPQRTESMKVSHKIICIHDWKLERMQPKPQRIRK</sequence>
<name>A0A820SKG8_9BILA</name>
<evidence type="ECO:0000256" key="2">
    <source>
        <dbReference type="ARBA" id="ARBA00010912"/>
    </source>
</evidence>
<evidence type="ECO:0000256" key="8">
    <source>
        <dbReference type="ARBA" id="ARBA00023242"/>
    </source>
</evidence>
<evidence type="ECO:0000313" key="13">
    <source>
        <dbReference type="EMBL" id="CAF4454324.1"/>
    </source>
</evidence>
<dbReference type="EC" id="2.7.7.19" evidence="3"/>
<accession>A0A820SKG8</accession>
<dbReference type="Gene3D" id="1.10.1410.10">
    <property type="match status" value="1"/>
</dbReference>
<evidence type="ECO:0000259" key="11">
    <source>
        <dbReference type="Pfam" id="PF04928"/>
    </source>
</evidence>
<dbReference type="GO" id="GO:0005524">
    <property type="term" value="F:ATP binding"/>
    <property type="evidence" value="ECO:0007669"/>
    <property type="project" value="UniProtKB-KW"/>
</dbReference>
<dbReference type="SUPFAM" id="SSF55144">
    <property type="entry name" value="LigT-like"/>
    <property type="match status" value="1"/>
</dbReference>
<organism evidence="13 14">
    <name type="scientific">Rotaria socialis</name>
    <dbReference type="NCBI Taxonomy" id="392032"/>
    <lineage>
        <taxon>Eukaryota</taxon>
        <taxon>Metazoa</taxon>
        <taxon>Spiralia</taxon>
        <taxon>Gnathifera</taxon>
        <taxon>Rotifera</taxon>
        <taxon>Eurotatoria</taxon>
        <taxon>Bdelloidea</taxon>
        <taxon>Philodinida</taxon>
        <taxon>Philodinidae</taxon>
        <taxon>Rotaria</taxon>
    </lineage>
</organism>
<dbReference type="GO" id="GO:1990817">
    <property type="term" value="F:poly(A) RNA polymerase activity"/>
    <property type="evidence" value="ECO:0007669"/>
    <property type="project" value="UniProtKB-EC"/>
</dbReference>
<evidence type="ECO:0000256" key="4">
    <source>
        <dbReference type="ARBA" id="ARBA00022664"/>
    </source>
</evidence>
<dbReference type="GO" id="GO:0006397">
    <property type="term" value="P:mRNA processing"/>
    <property type="evidence" value="ECO:0007669"/>
    <property type="project" value="UniProtKB-KW"/>
</dbReference>
<dbReference type="Proteomes" id="UP000663833">
    <property type="component" value="Unassembled WGS sequence"/>
</dbReference>
<evidence type="ECO:0000256" key="3">
    <source>
        <dbReference type="ARBA" id="ARBA00012388"/>
    </source>
</evidence>
<dbReference type="InterPro" id="IPR007012">
    <property type="entry name" value="PolA_pol_cen_dom"/>
</dbReference>
<dbReference type="EMBL" id="CAJOBO010002502">
    <property type="protein sequence ID" value="CAF4454324.1"/>
    <property type="molecule type" value="Genomic_DNA"/>
</dbReference>
<dbReference type="InterPro" id="IPR009097">
    <property type="entry name" value="Cyclic_Pdiesterase"/>
</dbReference>
<keyword evidence="6" id="KW-0547">Nucleotide-binding</keyword>
<evidence type="ECO:0000259" key="10">
    <source>
        <dbReference type="Pfam" id="PF04457"/>
    </source>
</evidence>
<comment type="subcellular location">
    <subcellularLocation>
        <location evidence="1">Nucleus</location>
    </subcellularLocation>
</comment>
<dbReference type="InterPro" id="IPR040459">
    <property type="entry name" value="MJ1316"/>
</dbReference>
<evidence type="ECO:0000256" key="1">
    <source>
        <dbReference type="ARBA" id="ARBA00004123"/>
    </source>
</evidence>
<comment type="similarity">
    <text evidence="2">Belongs to the poly(A) polymerase family.</text>
</comment>
<protein>
    <recommendedName>
        <fullName evidence="3">polynucleotide adenylyltransferase</fullName>
        <ecNumber evidence="3">2.7.7.19</ecNumber>
    </recommendedName>
</protein>
<dbReference type="SUPFAM" id="SSF81631">
    <property type="entry name" value="PAP/OAS1 substrate-binding domain"/>
    <property type="match status" value="1"/>
</dbReference>
<evidence type="ECO:0000313" key="12">
    <source>
        <dbReference type="EMBL" id="CAF3484428.1"/>
    </source>
</evidence>
<dbReference type="Gene3D" id="3.90.1140.10">
    <property type="entry name" value="Cyclic phosphodiesterase"/>
    <property type="match status" value="1"/>
</dbReference>
<dbReference type="Pfam" id="PF04457">
    <property type="entry name" value="MJ1316"/>
    <property type="match status" value="1"/>
</dbReference>
<keyword evidence="7" id="KW-0067">ATP-binding</keyword>
<dbReference type="Pfam" id="PF04928">
    <property type="entry name" value="PAP_central"/>
    <property type="match status" value="1"/>
</dbReference>
<dbReference type="Gene3D" id="3.30.460.10">
    <property type="entry name" value="Beta Polymerase, domain 2"/>
    <property type="match status" value="1"/>
</dbReference>
<evidence type="ECO:0000313" key="14">
    <source>
        <dbReference type="Proteomes" id="UP000663851"/>
    </source>
</evidence>
<feature type="domain" description="MJ1316 RNA cyclic group end recognition" evidence="10">
    <location>
        <begin position="154"/>
        <end position="218"/>
    </location>
</feature>
<reference evidence="13" key="1">
    <citation type="submission" date="2021-02" db="EMBL/GenBank/DDBJ databases">
        <authorList>
            <person name="Nowell W R."/>
        </authorList>
    </citation>
    <scope>NUCLEOTIDE SEQUENCE</scope>
</reference>
<dbReference type="SUPFAM" id="SSF56219">
    <property type="entry name" value="DNase I-like"/>
    <property type="match status" value="1"/>
</dbReference>
<keyword evidence="8" id="KW-0539">Nucleus</keyword>
<gene>
    <name evidence="13" type="ORF">HFQ381_LOCUS24139</name>
    <name evidence="12" type="ORF">LUA448_LOCUS24232</name>
</gene>
<dbReference type="Proteomes" id="UP000663851">
    <property type="component" value="Unassembled WGS sequence"/>
</dbReference>
<feature type="domain" description="Poly(A) polymerase central" evidence="11">
    <location>
        <begin position="979"/>
        <end position="1122"/>
    </location>
</feature>
<dbReference type="InterPro" id="IPR043519">
    <property type="entry name" value="NT_sf"/>
</dbReference>
<comment type="caution">
    <text evidence="13">The sequence shown here is derived from an EMBL/GenBank/DDBJ whole genome shotgun (WGS) entry which is preliminary data.</text>
</comment>
<evidence type="ECO:0000256" key="7">
    <source>
        <dbReference type="ARBA" id="ARBA00022840"/>
    </source>
</evidence>
<dbReference type="PANTHER" id="PTHR10682">
    <property type="entry name" value="POLY A POLYMERASE"/>
    <property type="match status" value="1"/>
</dbReference>
<dbReference type="Gene3D" id="3.60.10.10">
    <property type="entry name" value="Endonuclease/exonuclease/phosphatase"/>
    <property type="match status" value="1"/>
</dbReference>
<dbReference type="SUPFAM" id="SSF81301">
    <property type="entry name" value="Nucleotidyltransferase"/>
    <property type="match status" value="1"/>
</dbReference>
<keyword evidence="4" id="KW-0507">mRNA processing</keyword>
<keyword evidence="5" id="KW-0808">Transferase</keyword>
<proteinExistence type="inferred from homology"/>